<keyword evidence="3" id="KW-1185">Reference proteome</keyword>
<dbReference type="InterPro" id="IPR029058">
    <property type="entry name" value="AB_hydrolase_fold"/>
</dbReference>
<keyword evidence="2" id="KW-0378">Hydrolase</keyword>
<proteinExistence type="predicted"/>
<evidence type="ECO:0000313" key="3">
    <source>
        <dbReference type="Proteomes" id="UP001597186"/>
    </source>
</evidence>
<dbReference type="NCBIfam" id="NF005757">
    <property type="entry name" value="PRK07581.1"/>
    <property type="match status" value="1"/>
</dbReference>
<gene>
    <name evidence="2" type="ORF">ACFTOW_07020</name>
</gene>
<sequence>MTADYQIFEIADFTLQRGITLPRARLAYKTYGKLAQDKSNAILYPTSYGAQHFDTEWLIGPGRVLDPSDWFIIIPNMFGNGLSSSPSNLDAPFGPDRYPAFTHWDNIHAQRRLLSEVFGIDRLAMIYGWSMGAQQALHWGAVFPDQVARICAVCGSARTSIHNRVFLEGVRATLTGDPHWRGDHFAAHPVRGLRAMGRVYAGWAMSQAFYREKLYEQVGFASLEDFLVRSWEANFLRRDAHDLLASLSTWEASDISDNPVHNGDLAQALGAISARSIIMPSRTDLYFTPEDSEQETAMMPNAEFRPIESIWGHRAGNPVMNPADKAVLRQAVSDLLAR</sequence>
<name>A0ABW4ECW6_9RHOB</name>
<protein>
    <submittedName>
        <fullName evidence="2">Alpha/beta fold hydrolase</fullName>
    </submittedName>
</protein>
<dbReference type="Gene3D" id="3.40.50.1820">
    <property type="entry name" value="alpha/beta hydrolase"/>
    <property type="match status" value="1"/>
</dbReference>
<comment type="caution">
    <text evidence="2">The sequence shown here is derived from an EMBL/GenBank/DDBJ whole genome shotgun (WGS) entry which is preliminary data.</text>
</comment>
<dbReference type="RefSeq" id="WP_379914351.1">
    <property type="nucleotide sequence ID" value="NZ_JBHUDD010000046.1"/>
</dbReference>
<accession>A0ABW4ECW6</accession>
<dbReference type="InterPro" id="IPR000073">
    <property type="entry name" value="AB_hydrolase_1"/>
</dbReference>
<organism evidence="2 3">
    <name type="scientific">Lacimonas salitolerans</name>
    <dbReference type="NCBI Taxonomy" id="1323750"/>
    <lineage>
        <taxon>Bacteria</taxon>
        <taxon>Pseudomonadati</taxon>
        <taxon>Pseudomonadota</taxon>
        <taxon>Alphaproteobacteria</taxon>
        <taxon>Rhodobacterales</taxon>
        <taxon>Paracoccaceae</taxon>
        <taxon>Lacimonas</taxon>
    </lineage>
</organism>
<evidence type="ECO:0000313" key="2">
    <source>
        <dbReference type="EMBL" id="MFD1509150.1"/>
    </source>
</evidence>
<dbReference type="EMBL" id="JBHUDD010000046">
    <property type="protein sequence ID" value="MFD1509150.1"/>
    <property type="molecule type" value="Genomic_DNA"/>
</dbReference>
<dbReference type="SUPFAM" id="SSF53474">
    <property type="entry name" value="alpha/beta-Hydrolases"/>
    <property type="match status" value="1"/>
</dbReference>
<evidence type="ECO:0000259" key="1">
    <source>
        <dbReference type="Pfam" id="PF00561"/>
    </source>
</evidence>
<dbReference type="Proteomes" id="UP001597186">
    <property type="component" value="Unassembled WGS sequence"/>
</dbReference>
<dbReference type="PIRSF" id="PIRSF000443">
    <property type="entry name" value="Homoser_Ac_trans"/>
    <property type="match status" value="1"/>
</dbReference>
<feature type="domain" description="AB hydrolase-1" evidence="1">
    <location>
        <begin position="65"/>
        <end position="295"/>
    </location>
</feature>
<dbReference type="InterPro" id="IPR008220">
    <property type="entry name" value="HAT_MetX-like"/>
</dbReference>
<dbReference type="PANTHER" id="PTHR32268:SF15">
    <property type="entry name" value="HOMOSERINE ACETYLTRANSFERASE FAMILY PROTEIN (AFU_ORTHOLOGUE AFUA_1G15350)"/>
    <property type="match status" value="1"/>
</dbReference>
<dbReference type="Pfam" id="PF00561">
    <property type="entry name" value="Abhydrolase_1"/>
    <property type="match status" value="1"/>
</dbReference>
<dbReference type="PANTHER" id="PTHR32268">
    <property type="entry name" value="HOMOSERINE O-ACETYLTRANSFERASE"/>
    <property type="match status" value="1"/>
</dbReference>
<reference evidence="3" key="1">
    <citation type="journal article" date="2019" name="Int. J. Syst. Evol. Microbiol.">
        <title>The Global Catalogue of Microorganisms (GCM) 10K type strain sequencing project: providing services to taxonomists for standard genome sequencing and annotation.</title>
        <authorList>
            <consortium name="The Broad Institute Genomics Platform"/>
            <consortium name="The Broad Institute Genome Sequencing Center for Infectious Disease"/>
            <person name="Wu L."/>
            <person name="Ma J."/>
        </authorList>
    </citation>
    <scope>NUCLEOTIDE SEQUENCE [LARGE SCALE GENOMIC DNA]</scope>
    <source>
        <strain evidence="3">CGMCC 1.12477</strain>
    </source>
</reference>
<dbReference type="GO" id="GO:0016787">
    <property type="term" value="F:hydrolase activity"/>
    <property type="evidence" value="ECO:0007669"/>
    <property type="project" value="UniProtKB-KW"/>
</dbReference>